<reference evidence="4" key="1">
    <citation type="journal article" date="2016" name="Nature">
        <title>The genome of the seagrass Zostera marina reveals angiosperm adaptation to the sea.</title>
        <authorList>
            <person name="Olsen J.L."/>
            <person name="Rouze P."/>
            <person name="Verhelst B."/>
            <person name="Lin Y.-C."/>
            <person name="Bayer T."/>
            <person name="Collen J."/>
            <person name="Dattolo E."/>
            <person name="De Paoli E."/>
            <person name="Dittami S."/>
            <person name="Maumus F."/>
            <person name="Michel G."/>
            <person name="Kersting A."/>
            <person name="Lauritano C."/>
            <person name="Lohaus R."/>
            <person name="Toepel M."/>
            <person name="Tonon T."/>
            <person name="Vanneste K."/>
            <person name="Amirebrahimi M."/>
            <person name="Brakel J."/>
            <person name="Bostroem C."/>
            <person name="Chovatia M."/>
            <person name="Grimwood J."/>
            <person name="Jenkins J.W."/>
            <person name="Jueterbock A."/>
            <person name="Mraz A."/>
            <person name="Stam W.T."/>
            <person name="Tice H."/>
            <person name="Bornberg-Bauer E."/>
            <person name="Green P.J."/>
            <person name="Pearson G.A."/>
            <person name="Procaccini G."/>
            <person name="Duarte C.M."/>
            <person name="Schmutz J."/>
            <person name="Reusch T.B.H."/>
            <person name="Van de Peer Y."/>
        </authorList>
    </citation>
    <scope>NUCLEOTIDE SEQUENCE [LARGE SCALE GENOMIC DNA]</scope>
    <source>
        <strain evidence="4">cv. Finnish</strain>
    </source>
</reference>
<feature type="region of interest" description="Disordered" evidence="1">
    <location>
        <begin position="195"/>
        <end position="228"/>
    </location>
</feature>
<keyword evidence="3" id="KW-0176">Collagen</keyword>
<keyword evidence="4" id="KW-1185">Reference proteome</keyword>
<gene>
    <name evidence="3" type="ORF">ZOSMA_133G00110</name>
</gene>
<organism evidence="3 4">
    <name type="scientific">Zostera marina</name>
    <name type="common">Eelgrass</name>
    <dbReference type="NCBI Taxonomy" id="29655"/>
    <lineage>
        <taxon>Eukaryota</taxon>
        <taxon>Viridiplantae</taxon>
        <taxon>Streptophyta</taxon>
        <taxon>Embryophyta</taxon>
        <taxon>Tracheophyta</taxon>
        <taxon>Spermatophyta</taxon>
        <taxon>Magnoliopsida</taxon>
        <taxon>Liliopsida</taxon>
        <taxon>Zosteraceae</taxon>
        <taxon>Zostera</taxon>
    </lineage>
</organism>
<feature type="compositionally biased region" description="Polar residues" evidence="1">
    <location>
        <begin position="198"/>
        <end position="218"/>
    </location>
</feature>
<accession>A0A0K9Q0Y8</accession>
<keyword evidence="2" id="KW-0732">Signal</keyword>
<dbReference type="STRING" id="29655.A0A0K9Q0Y8"/>
<evidence type="ECO:0000256" key="2">
    <source>
        <dbReference type="SAM" id="SignalP"/>
    </source>
</evidence>
<dbReference type="Proteomes" id="UP000036987">
    <property type="component" value="Unassembled WGS sequence"/>
</dbReference>
<name>A0A0K9Q0Y8_ZOSMR</name>
<dbReference type="OMA" id="WESPCKP"/>
<protein>
    <submittedName>
        <fullName evidence="3">Collagen, type IV, alpha 5</fullName>
    </submittedName>
</protein>
<feature type="chain" id="PRO_5005528074" evidence="2">
    <location>
        <begin position="25"/>
        <end position="263"/>
    </location>
</feature>
<dbReference type="SUPFAM" id="SSF51110">
    <property type="entry name" value="alpha-D-mannose-specific plant lectins"/>
    <property type="match status" value="1"/>
</dbReference>
<dbReference type="InterPro" id="IPR036426">
    <property type="entry name" value="Bulb-type_lectin_dom_sf"/>
</dbReference>
<evidence type="ECO:0000256" key="1">
    <source>
        <dbReference type="SAM" id="MobiDB-lite"/>
    </source>
</evidence>
<dbReference type="Gene3D" id="2.90.10.10">
    <property type="entry name" value="Bulb-type lectin domain"/>
    <property type="match status" value="1"/>
</dbReference>
<sequence>MESATLMYCCFFFLFLSLTTRAEAEADAAVGSIERTIKQQILATIEPNSYETVPKPILTSSLGNYAVYFLRRPTVPGAGGFGGDFCYIEVQDTRTHQSVWESECNPITTVNTCSLVFSDQGLEVFDGSRSAWDTGVDADNPLQTLELVEEGDMRIRDQSGELVWKASDDPRSNQECGSLGSPGLANVLPPFASPVDTGRQNNFGSPVTFGGNTQQQFQPKPGVGSYGGQPLVDSTPFDSGNSKVVANMAKIVLLAMGINELLF</sequence>
<dbReference type="PANTHER" id="PTHR36481:SF2">
    <property type="entry name" value="EXPRESSED PROTEIN"/>
    <property type="match status" value="1"/>
</dbReference>
<evidence type="ECO:0000313" key="3">
    <source>
        <dbReference type="EMBL" id="KMZ74162.1"/>
    </source>
</evidence>
<evidence type="ECO:0000313" key="4">
    <source>
        <dbReference type="Proteomes" id="UP000036987"/>
    </source>
</evidence>
<proteinExistence type="predicted"/>
<dbReference type="PANTHER" id="PTHR36481">
    <property type="entry name" value="EXPRESSED PROTEIN"/>
    <property type="match status" value="1"/>
</dbReference>
<feature type="signal peptide" evidence="2">
    <location>
        <begin position="1"/>
        <end position="24"/>
    </location>
</feature>
<comment type="caution">
    <text evidence="3">The sequence shown here is derived from an EMBL/GenBank/DDBJ whole genome shotgun (WGS) entry which is preliminary data.</text>
</comment>
<dbReference type="EMBL" id="LFYR01000391">
    <property type="protein sequence ID" value="KMZ74162.1"/>
    <property type="molecule type" value="Genomic_DNA"/>
</dbReference>
<dbReference type="AlphaFoldDB" id="A0A0K9Q0Y8"/>
<dbReference type="OrthoDB" id="687840at2759"/>